<dbReference type="GO" id="GO:0043657">
    <property type="term" value="C:host cell"/>
    <property type="evidence" value="ECO:0007669"/>
    <property type="project" value="GOC"/>
</dbReference>
<name>A0A0F7GP23_HHV3</name>
<dbReference type="Pfam" id="PF06072">
    <property type="entry name" value="Herpes_US9"/>
    <property type="match status" value="1"/>
</dbReference>
<proteinExistence type="inferred from homology"/>
<dbReference type="GO" id="GO:0075733">
    <property type="term" value="P:intracellular transport of virus"/>
    <property type="evidence" value="ECO:0007669"/>
    <property type="project" value="InterPro"/>
</dbReference>
<accession>A0A0F7GP23</accession>
<gene>
    <name evidence="3" type="primary">ORF65</name>
</gene>
<organism evidence="3">
    <name type="scientific">Human herpesvirus 3</name>
    <name type="common">HHV-3</name>
    <name type="synonym">Varicella-zoster virus</name>
    <dbReference type="NCBI Taxonomy" id="10335"/>
    <lineage>
        <taxon>Viruses</taxon>
        <taxon>Duplodnaviria</taxon>
        <taxon>Heunggongvirae</taxon>
        <taxon>Peploviricota</taxon>
        <taxon>Herviviricetes</taxon>
        <taxon>Herpesvirales</taxon>
        <taxon>Orthoherpesviridae</taxon>
        <taxon>Alphaherpesvirinae</taxon>
        <taxon>Varicellovirus</taxon>
        <taxon>Varicellovirus humanalpha3</taxon>
    </lineage>
</organism>
<sequence length="141" mass="15648">MAGQNTMEGEAVALLMEAVVTPRAQPNNTTITAIQPSRSAEKCYYSDSENETADEFLRRIGKYQHKIYHRKKFCYITLIIVFVFAMTGAAFALGYITSQFVGLTVDDFEDSESTDTEEEFGNAIGGSHGGSSYTVYIDKTR</sequence>
<evidence type="ECO:0000313" key="3">
    <source>
        <dbReference type="EMBL" id="AKG58103.1"/>
    </source>
</evidence>
<evidence type="ECO:0000256" key="1">
    <source>
        <dbReference type="ARBA" id="ARBA00005410"/>
    </source>
</evidence>
<comment type="similarity">
    <text evidence="1">Belongs to the alphaherpesvirinae envelope protein US9 family.</text>
</comment>
<organismHost>
    <name type="scientific">Homo sapiens</name>
    <name type="common">Human</name>
    <dbReference type="NCBI Taxonomy" id="9606"/>
</organismHost>
<dbReference type="InterPro" id="IPR009278">
    <property type="entry name" value="Herpes_US9"/>
</dbReference>
<feature type="transmembrane region" description="Helical" evidence="2">
    <location>
        <begin position="73"/>
        <end position="96"/>
    </location>
</feature>
<reference evidence="3" key="1">
    <citation type="journal article" date="2015" name="J. Virol.">
        <title>Recombination of Globally Circulating Varicella-Zoster Virus.</title>
        <authorList>
            <person name="Norberg P."/>
            <person name="Depledge D.P."/>
            <person name="Kundu S."/>
            <person name="Atkinson C."/>
            <person name="Brown J."/>
            <person name="Haque T."/>
            <person name="Hussaini Y."/>
            <person name="MacMahon E."/>
            <person name="Molyneaux P."/>
            <person name="Papaevangelou V."/>
            <person name="Sengupta N."/>
            <person name="Koay E.S."/>
            <person name="Tang J.W."/>
            <person name="Underhill G.S."/>
            <person name="Grahn A."/>
            <person name="Studahl M."/>
            <person name="Breuer J."/>
            <person name="Bergstrom T."/>
        </authorList>
    </citation>
    <scope>NUCLEOTIDE SEQUENCE</scope>
    <source>
        <strain evidence="3">Var/Cli/Ves/GER/43/2006</strain>
    </source>
</reference>
<dbReference type="EMBL" id="KP771916">
    <property type="protein sequence ID" value="AKG58103.1"/>
    <property type="molecule type" value="Genomic_DNA"/>
</dbReference>
<keyword evidence="2" id="KW-0472">Membrane</keyword>
<evidence type="ECO:0000256" key="2">
    <source>
        <dbReference type="SAM" id="Phobius"/>
    </source>
</evidence>
<protein>
    <submittedName>
        <fullName evidence="3">ORF65</fullName>
    </submittedName>
</protein>
<keyword evidence="2" id="KW-1133">Transmembrane helix</keyword>
<keyword evidence="2" id="KW-0812">Transmembrane</keyword>